<evidence type="ECO:0000313" key="5">
    <source>
        <dbReference type="Proteomes" id="UP000053611"/>
    </source>
</evidence>
<dbReference type="EMBL" id="KQ087293">
    <property type="protein sequence ID" value="KLT38620.1"/>
    <property type="molecule type" value="Genomic_DNA"/>
</dbReference>
<feature type="region of interest" description="Disordered" evidence="1">
    <location>
        <begin position="1"/>
        <end position="51"/>
    </location>
</feature>
<feature type="transmembrane region" description="Helical" evidence="2">
    <location>
        <begin position="354"/>
        <end position="376"/>
    </location>
</feature>
<dbReference type="InterPro" id="IPR036887">
    <property type="entry name" value="HTH_APSES_sf"/>
</dbReference>
<dbReference type="PANTHER" id="PTHR38044">
    <property type="entry name" value="BOUQUET FORMATION PROTEIN 4"/>
    <property type="match status" value="1"/>
</dbReference>
<reference evidence="4 5" key="1">
    <citation type="submission" date="2015-03" db="EMBL/GenBank/DDBJ databases">
        <title>Genomics and transcriptomics of the oil-accumulating basidiomycete yeast T. oleaginosus allow insights into substrate utilization and the diverse evolutionary trajectories of mating systems in fungi.</title>
        <authorList>
            <consortium name="DOE Joint Genome Institute"/>
            <person name="Kourist R."/>
            <person name="Kracht O."/>
            <person name="Bracharz F."/>
            <person name="Lipzen A."/>
            <person name="Nolan M."/>
            <person name="Ohm R."/>
            <person name="Grigoriev I."/>
            <person name="Sun S."/>
            <person name="Heitman J."/>
            <person name="Bruck T."/>
            <person name="Nowrousian M."/>
        </authorList>
    </citation>
    <scope>NUCLEOTIDE SEQUENCE [LARGE SCALE GENOMIC DNA]</scope>
    <source>
        <strain evidence="4 5">IBC0246</strain>
    </source>
</reference>
<dbReference type="GO" id="GO:0070197">
    <property type="term" value="P:meiotic attachment of telomere to nuclear envelope"/>
    <property type="evidence" value="ECO:0007669"/>
    <property type="project" value="InterPro"/>
</dbReference>
<keyword evidence="2" id="KW-1133">Transmembrane helix</keyword>
<dbReference type="GeneID" id="28981642"/>
<organism evidence="4 5">
    <name type="scientific">Cutaneotrichosporon oleaginosum</name>
    <dbReference type="NCBI Taxonomy" id="879819"/>
    <lineage>
        <taxon>Eukaryota</taxon>
        <taxon>Fungi</taxon>
        <taxon>Dikarya</taxon>
        <taxon>Basidiomycota</taxon>
        <taxon>Agaricomycotina</taxon>
        <taxon>Tremellomycetes</taxon>
        <taxon>Trichosporonales</taxon>
        <taxon>Trichosporonaceae</taxon>
        <taxon>Cutaneotrichosporon</taxon>
    </lineage>
</organism>
<dbReference type="OrthoDB" id="5346159at2759"/>
<dbReference type="GO" id="GO:0003677">
    <property type="term" value="F:DNA binding"/>
    <property type="evidence" value="ECO:0007669"/>
    <property type="project" value="InterPro"/>
</dbReference>
<dbReference type="PANTHER" id="PTHR38044:SF1">
    <property type="entry name" value="BOUQUET FORMATION PROTEIN 4"/>
    <property type="match status" value="1"/>
</dbReference>
<keyword evidence="5" id="KW-1185">Reference proteome</keyword>
<sequence>MSSQAPIATGDLASLSRSNPPPPYPGEGYDFTPTPQNVNRPRLPEPRRNPYLRRLPEDATLVKFQTIVREGKEIIIGRIKVQTPERTGAQHAFILRRYDTDAVSLTTMFKVAFPGSTDEEERREMDWVRSSYDTSGTNGSRDCNTVRLAGQWVSRHLAIHLAPAYNLTELVMALCKAAPDPNISYRKSQRSQAAADELARSRQSHQQLTAAPAAGTSAQPAQPARVAPSMMADEVNAPVPKRQRPAEAEDRRRLTLEATTTVTAPYGRVVDINAEIESAKQLVRDLRRELQLRTAAGEELEDLGGAEDENYARGRKRAANADAAVVPAGAPSGTERVIRKNKRVERDTENVKQMAFGAMLFGLGAAAAVFFPSLAAQYM</sequence>
<dbReference type="RefSeq" id="XP_018275111.1">
    <property type="nucleotide sequence ID" value="XM_018421039.1"/>
</dbReference>
<evidence type="ECO:0000256" key="2">
    <source>
        <dbReference type="SAM" id="Phobius"/>
    </source>
</evidence>
<dbReference type="InterPro" id="IPR037548">
    <property type="entry name" value="Bqt4"/>
</dbReference>
<feature type="region of interest" description="Disordered" evidence="1">
    <location>
        <begin position="186"/>
        <end position="252"/>
    </location>
</feature>
<accession>A0A0J0XC31</accession>
<evidence type="ECO:0000259" key="3">
    <source>
        <dbReference type="PROSITE" id="PS51299"/>
    </source>
</evidence>
<dbReference type="STRING" id="879819.A0A0J0XC31"/>
<evidence type="ECO:0000256" key="1">
    <source>
        <dbReference type="SAM" id="MobiDB-lite"/>
    </source>
</evidence>
<keyword evidence="2" id="KW-0812">Transmembrane</keyword>
<dbReference type="InterPro" id="IPR003163">
    <property type="entry name" value="Tscrpt_reg_HTH_APSES-type"/>
</dbReference>
<feature type="domain" description="HTH APSES-type" evidence="3">
    <location>
        <begin position="70"/>
        <end position="186"/>
    </location>
</feature>
<dbReference type="GO" id="GO:0044820">
    <property type="term" value="P:mitotic telomere tethering at nuclear periphery"/>
    <property type="evidence" value="ECO:0007669"/>
    <property type="project" value="TreeGrafter"/>
</dbReference>
<feature type="compositionally biased region" description="Low complexity" evidence="1">
    <location>
        <begin position="209"/>
        <end position="224"/>
    </location>
</feature>
<keyword evidence="2" id="KW-0472">Membrane</keyword>
<dbReference type="AlphaFoldDB" id="A0A0J0XC31"/>
<dbReference type="SUPFAM" id="SSF54616">
    <property type="entry name" value="DNA-binding domain of Mlu1-box binding protein MBP1"/>
    <property type="match status" value="1"/>
</dbReference>
<name>A0A0J0XC31_9TREE</name>
<gene>
    <name evidence="4" type="ORF">CC85DRAFT_266840</name>
</gene>
<dbReference type="Gene3D" id="3.10.260.10">
    <property type="entry name" value="Transcription regulator HTH, APSES-type DNA-binding domain"/>
    <property type="match status" value="1"/>
</dbReference>
<protein>
    <recommendedName>
        <fullName evidence="3">HTH APSES-type domain-containing protein</fullName>
    </recommendedName>
</protein>
<dbReference type="PROSITE" id="PS51299">
    <property type="entry name" value="HTH_APSES"/>
    <property type="match status" value="1"/>
</dbReference>
<dbReference type="Proteomes" id="UP000053611">
    <property type="component" value="Unassembled WGS sequence"/>
</dbReference>
<proteinExistence type="predicted"/>
<dbReference type="GO" id="GO:1990862">
    <property type="term" value="C:nuclear membrane complex Bqt3-Bqt4"/>
    <property type="evidence" value="ECO:0007669"/>
    <property type="project" value="InterPro"/>
</dbReference>
<evidence type="ECO:0000313" key="4">
    <source>
        <dbReference type="EMBL" id="KLT38620.1"/>
    </source>
</evidence>